<keyword evidence="11" id="KW-1185">Reference proteome</keyword>
<dbReference type="GO" id="GO:0005737">
    <property type="term" value="C:cytoplasm"/>
    <property type="evidence" value="ECO:0007669"/>
    <property type="project" value="UniProtKB-SubCell"/>
</dbReference>
<dbReference type="InterPro" id="IPR036412">
    <property type="entry name" value="HAD-like_sf"/>
</dbReference>
<dbReference type="InterPro" id="IPR006543">
    <property type="entry name" value="Histidinol-phos"/>
</dbReference>
<sequence>MTSPAVSRTGPGRTGPGQTVVIPTIGRESLRDALEALLAGLAGTPGEGAPATSGIREIIVVDDRPAPGAPLPLPAETPAAGPPVRVLRSGGRGPAAARNAGWRAAATDWVAFLDDDVVPAPDWPERLAADLADLPPGVGGSQGRIIVPPPDGRAPTDWERGTAALARAEWITADMAYRRAVLAEAGGFDERFRRAYREDADLALRVMDAGHALMVGGRRVTHPVRPAGFWASVRAQAGNADDVLMWRLHGRSWRERAGEGRGMLRRHLAATAAGLAAAGAPAALPGRRGAAAALAAAGVWGALTAAFAWERIRPGPRTPGEITTMLVTSAVIPPAAMWHRLRGLAAHRGTRPWGVPRVVLFDRDDTLIRDVPYNGDPGLVEPMPGARRALDRLRRHGVRIGVVSNQSGVAKGRITAGDVGRVNARVEELLGRVDVWEFCPHDGGDGCDCRKPGPGLIERAARRLGALPSDCAVIGDVGGDVEAAAAAGARGILVPTGRTRPAEIARAPETAPTLRAAVDLLLGGRRRR</sequence>
<gene>
    <name evidence="10" type="ORF">FHX41_2827</name>
</gene>
<dbReference type="RefSeq" id="WP_141969064.1">
    <property type="nucleotide sequence ID" value="NZ_VFPO01000001.1"/>
</dbReference>
<dbReference type="PANTHER" id="PTHR42891">
    <property type="entry name" value="D-GLYCERO-BETA-D-MANNO-HEPTOSE-1,7-BISPHOSPHATE 7-PHOSPHATASE"/>
    <property type="match status" value="1"/>
</dbReference>
<comment type="subcellular location">
    <subcellularLocation>
        <location evidence="1">Cytoplasm</location>
    </subcellularLocation>
</comment>
<dbReference type="NCBIfam" id="TIGR01662">
    <property type="entry name" value="HAD-SF-IIIA"/>
    <property type="match status" value="1"/>
</dbReference>
<evidence type="ECO:0000256" key="3">
    <source>
        <dbReference type="ARBA" id="ARBA00022490"/>
    </source>
</evidence>
<evidence type="ECO:0000256" key="4">
    <source>
        <dbReference type="ARBA" id="ARBA00022723"/>
    </source>
</evidence>
<evidence type="ECO:0000256" key="1">
    <source>
        <dbReference type="ARBA" id="ARBA00004496"/>
    </source>
</evidence>
<dbReference type="Pfam" id="PF00535">
    <property type="entry name" value="Glycos_transf_2"/>
    <property type="match status" value="1"/>
</dbReference>
<proteinExistence type="inferred from homology"/>
<protein>
    <recommendedName>
        <fullName evidence="7">D,D-heptose 1,7-bisphosphate phosphatase</fullName>
    </recommendedName>
</protein>
<evidence type="ECO:0000256" key="2">
    <source>
        <dbReference type="ARBA" id="ARBA00005628"/>
    </source>
</evidence>
<dbReference type="GO" id="GO:0005975">
    <property type="term" value="P:carbohydrate metabolic process"/>
    <property type="evidence" value="ECO:0007669"/>
    <property type="project" value="InterPro"/>
</dbReference>
<dbReference type="Gene3D" id="3.40.50.1000">
    <property type="entry name" value="HAD superfamily/HAD-like"/>
    <property type="match status" value="1"/>
</dbReference>
<evidence type="ECO:0000256" key="7">
    <source>
        <dbReference type="ARBA" id="ARBA00031828"/>
    </source>
</evidence>
<dbReference type="AlphaFoldDB" id="A0A543IF19"/>
<evidence type="ECO:0000256" key="6">
    <source>
        <dbReference type="ARBA" id="ARBA00023277"/>
    </source>
</evidence>
<organism evidence="10 11">
    <name type="scientific">Actinomadura hallensis</name>
    <dbReference type="NCBI Taxonomy" id="337895"/>
    <lineage>
        <taxon>Bacteria</taxon>
        <taxon>Bacillati</taxon>
        <taxon>Actinomycetota</taxon>
        <taxon>Actinomycetes</taxon>
        <taxon>Streptosporangiales</taxon>
        <taxon>Thermomonosporaceae</taxon>
        <taxon>Actinomadura</taxon>
    </lineage>
</organism>
<dbReference type="SUPFAM" id="SSF53448">
    <property type="entry name" value="Nucleotide-diphospho-sugar transferases"/>
    <property type="match status" value="1"/>
</dbReference>
<reference evidence="10 11" key="1">
    <citation type="submission" date="2019-06" db="EMBL/GenBank/DDBJ databases">
        <title>Sequencing the genomes of 1000 actinobacteria strains.</title>
        <authorList>
            <person name="Klenk H.-P."/>
        </authorList>
    </citation>
    <scope>NUCLEOTIDE SEQUENCE [LARGE SCALE GENOMIC DNA]</scope>
    <source>
        <strain evidence="10 11">DSM 45043</strain>
    </source>
</reference>
<dbReference type="InterPro" id="IPR029044">
    <property type="entry name" value="Nucleotide-diphossugar_trans"/>
</dbReference>
<dbReference type="InterPro" id="IPR006549">
    <property type="entry name" value="HAD-SF_hydro_IIIA"/>
</dbReference>
<dbReference type="Pfam" id="PF13242">
    <property type="entry name" value="Hydrolase_like"/>
    <property type="match status" value="1"/>
</dbReference>
<dbReference type="NCBIfam" id="TIGR01656">
    <property type="entry name" value="Histidinol-ppas"/>
    <property type="match status" value="1"/>
</dbReference>
<keyword evidence="6" id="KW-0119">Carbohydrate metabolism</keyword>
<evidence type="ECO:0000256" key="8">
    <source>
        <dbReference type="SAM" id="MobiDB-lite"/>
    </source>
</evidence>
<comment type="similarity">
    <text evidence="2">Belongs to the GmhB family.</text>
</comment>
<dbReference type="SUPFAM" id="SSF56784">
    <property type="entry name" value="HAD-like"/>
    <property type="match status" value="1"/>
</dbReference>
<dbReference type="InterPro" id="IPR001173">
    <property type="entry name" value="Glyco_trans_2-like"/>
</dbReference>
<evidence type="ECO:0000313" key="11">
    <source>
        <dbReference type="Proteomes" id="UP000316706"/>
    </source>
</evidence>
<keyword evidence="3" id="KW-0963">Cytoplasm</keyword>
<dbReference type="Proteomes" id="UP000316706">
    <property type="component" value="Unassembled WGS sequence"/>
</dbReference>
<keyword evidence="5 10" id="KW-0378">Hydrolase</keyword>
<dbReference type="PANTHER" id="PTHR42891:SF1">
    <property type="entry name" value="D-GLYCERO-BETA-D-MANNO-HEPTOSE-1,7-BISPHOSPHATE 7-PHOSPHATASE"/>
    <property type="match status" value="1"/>
</dbReference>
<name>A0A543IF19_9ACTN</name>
<accession>A0A543IF19</accession>
<dbReference type="OrthoDB" id="9781367at2"/>
<keyword evidence="4" id="KW-0479">Metal-binding</keyword>
<dbReference type="Gene3D" id="3.90.550.10">
    <property type="entry name" value="Spore Coat Polysaccharide Biosynthesis Protein SpsA, Chain A"/>
    <property type="match status" value="1"/>
</dbReference>
<evidence type="ECO:0000256" key="5">
    <source>
        <dbReference type="ARBA" id="ARBA00022801"/>
    </source>
</evidence>
<dbReference type="InterPro" id="IPR023214">
    <property type="entry name" value="HAD_sf"/>
</dbReference>
<dbReference type="GO" id="GO:0046872">
    <property type="term" value="F:metal ion binding"/>
    <property type="evidence" value="ECO:0007669"/>
    <property type="project" value="UniProtKB-KW"/>
</dbReference>
<dbReference type="GO" id="GO:0016791">
    <property type="term" value="F:phosphatase activity"/>
    <property type="evidence" value="ECO:0007669"/>
    <property type="project" value="InterPro"/>
</dbReference>
<comment type="caution">
    <text evidence="10">The sequence shown here is derived from an EMBL/GenBank/DDBJ whole genome shotgun (WGS) entry which is preliminary data.</text>
</comment>
<dbReference type="InterPro" id="IPR004446">
    <property type="entry name" value="Heptose_bisP_phosphatase"/>
</dbReference>
<evidence type="ECO:0000313" key="10">
    <source>
        <dbReference type="EMBL" id="TQM69144.1"/>
    </source>
</evidence>
<evidence type="ECO:0000259" key="9">
    <source>
        <dbReference type="Pfam" id="PF00535"/>
    </source>
</evidence>
<dbReference type="EMBL" id="VFPO01000001">
    <property type="protein sequence ID" value="TQM69144.1"/>
    <property type="molecule type" value="Genomic_DNA"/>
</dbReference>
<feature type="domain" description="Glycosyltransferase 2-like" evidence="9">
    <location>
        <begin position="19"/>
        <end position="149"/>
    </location>
</feature>
<feature type="region of interest" description="Disordered" evidence="8">
    <location>
        <begin position="1"/>
        <end position="20"/>
    </location>
</feature>